<dbReference type="InterPro" id="IPR033979">
    <property type="entry name" value="MINDY_domain"/>
</dbReference>
<reference evidence="4 5" key="1">
    <citation type="submission" date="2019-05" db="EMBL/GenBank/DDBJ databases">
        <title>Mikania micrantha, genome provides insights into the molecular mechanism of rapid growth.</title>
        <authorList>
            <person name="Liu B."/>
        </authorList>
    </citation>
    <scope>NUCLEOTIDE SEQUENCE [LARGE SCALE GENOMIC DNA]</scope>
    <source>
        <strain evidence="4">NLD-2019</strain>
        <tissue evidence="4">Leaf</tissue>
    </source>
</reference>
<dbReference type="GO" id="GO:0004843">
    <property type="term" value="F:cysteine-type deubiquitinase activity"/>
    <property type="evidence" value="ECO:0007669"/>
    <property type="project" value="InterPro"/>
</dbReference>
<dbReference type="PANTHER" id="PTHR18063:SF6">
    <property type="entry name" value="UBIQUITIN CARBOXYL-TERMINAL HYDROLASE"/>
    <property type="match status" value="1"/>
</dbReference>
<dbReference type="InterPro" id="IPR007518">
    <property type="entry name" value="MINDY"/>
</dbReference>
<evidence type="ECO:0000259" key="2">
    <source>
        <dbReference type="Pfam" id="PF04424"/>
    </source>
</evidence>
<feature type="compositionally biased region" description="Basic and acidic residues" evidence="1">
    <location>
        <begin position="272"/>
        <end position="287"/>
    </location>
</feature>
<accession>A0A5N6PFZ2</accession>
<feature type="domain" description="MINDY deubiquitinase" evidence="2">
    <location>
        <begin position="21"/>
        <end position="203"/>
    </location>
</feature>
<dbReference type="Proteomes" id="UP000326396">
    <property type="component" value="Linkage Group LG12"/>
</dbReference>
<feature type="region of interest" description="Disordered" evidence="1">
    <location>
        <begin position="257"/>
        <end position="301"/>
    </location>
</feature>
<keyword evidence="5" id="KW-1185">Reference proteome</keyword>
<dbReference type="AlphaFoldDB" id="A0A5N6PFZ2"/>
<dbReference type="GO" id="GO:0071944">
    <property type="term" value="C:cell periphery"/>
    <property type="evidence" value="ECO:0007669"/>
    <property type="project" value="TreeGrafter"/>
</dbReference>
<gene>
    <name evidence="3" type="ORF">E3N88_08337</name>
    <name evidence="4" type="ORF">E3N88_08356</name>
</gene>
<dbReference type="GO" id="GO:0016807">
    <property type="term" value="F:cysteine-type carboxypeptidase activity"/>
    <property type="evidence" value="ECO:0007669"/>
    <property type="project" value="TreeGrafter"/>
</dbReference>
<feature type="compositionally biased region" description="Basic and acidic residues" evidence="1">
    <location>
        <begin position="214"/>
        <end position="224"/>
    </location>
</feature>
<dbReference type="Pfam" id="PF04424">
    <property type="entry name" value="MINDY_DUB"/>
    <property type="match status" value="2"/>
</dbReference>
<evidence type="ECO:0000256" key="1">
    <source>
        <dbReference type="SAM" id="MobiDB-lite"/>
    </source>
</evidence>
<feature type="region of interest" description="Disordered" evidence="1">
    <location>
        <begin position="197"/>
        <end position="224"/>
    </location>
</feature>
<dbReference type="GO" id="GO:0005829">
    <property type="term" value="C:cytosol"/>
    <property type="evidence" value="ECO:0007669"/>
    <property type="project" value="TreeGrafter"/>
</dbReference>
<sequence>MASSSEKPVKSEQTPEIQERMYKTKVIKFLGRNTPIILQNDNGPCPLIAVCNVLLLRNKLGLSHEATEVPQGRLFTLVAEQLIATSSNNKGAGRVENQLQRIADAIDLLPSFATGINVDIKFNRINEFEFTRERAVFDLLGIPMYHGWIVDPQDSDTANVIGTKSYNTLMEELATFHSRNMDALKLTETVHSVPRIRPNDDLATFETNNASHSESGKHETKDGIEMVTIAKKTENSDDDKDGSSFRFSDDWVTFETDSGKDVGSSSEAGVASHDDKMKNSDSGKHESCSPAPNVDQESSKEDGITATQAYMQFGGSLYILVTDQGYIFTPGLVWEKLHEVTGDTLFANSNFKIFKPTICEIEELSDDENANLASVFNFLANPDKTAALGSTGLNSDLQFLKALEQYEREEQTELAPPAATFPSGLIVGPEQNYSPWPRNQSALSRTESKRSRVKEKCHLM</sequence>
<feature type="compositionally biased region" description="Polar residues" evidence="1">
    <location>
        <begin position="431"/>
        <end position="445"/>
    </location>
</feature>
<evidence type="ECO:0000313" key="4">
    <source>
        <dbReference type="EMBL" id="KAD6453650.1"/>
    </source>
</evidence>
<dbReference type="OrthoDB" id="10261212at2759"/>
<dbReference type="EMBL" id="SZYD01000004">
    <property type="protein sequence ID" value="KAD6453650.1"/>
    <property type="molecule type" value="Genomic_DNA"/>
</dbReference>
<protein>
    <recommendedName>
        <fullName evidence="2">MINDY deubiquitinase domain-containing protein</fullName>
    </recommendedName>
</protein>
<proteinExistence type="predicted"/>
<dbReference type="EMBL" id="SZYD01000004">
    <property type="protein sequence ID" value="KAD6453632.1"/>
    <property type="molecule type" value="Genomic_DNA"/>
</dbReference>
<dbReference type="GO" id="GO:1990380">
    <property type="term" value="F:K48-linked deubiquitinase activity"/>
    <property type="evidence" value="ECO:0007669"/>
    <property type="project" value="InterPro"/>
</dbReference>
<dbReference type="PANTHER" id="PTHR18063">
    <property type="entry name" value="NF-E2 INDUCIBLE PROTEIN"/>
    <property type="match status" value="1"/>
</dbReference>
<feature type="domain" description="MINDY deubiquitinase" evidence="2">
    <location>
        <begin position="314"/>
        <end position="351"/>
    </location>
</feature>
<feature type="compositionally biased region" description="Basic and acidic residues" evidence="1">
    <location>
        <begin position="446"/>
        <end position="460"/>
    </location>
</feature>
<organism evidence="4 5">
    <name type="scientific">Mikania micrantha</name>
    <name type="common">bitter vine</name>
    <dbReference type="NCBI Taxonomy" id="192012"/>
    <lineage>
        <taxon>Eukaryota</taxon>
        <taxon>Viridiplantae</taxon>
        <taxon>Streptophyta</taxon>
        <taxon>Embryophyta</taxon>
        <taxon>Tracheophyta</taxon>
        <taxon>Spermatophyta</taxon>
        <taxon>Magnoliopsida</taxon>
        <taxon>eudicotyledons</taxon>
        <taxon>Gunneridae</taxon>
        <taxon>Pentapetalae</taxon>
        <taxon>asterids</taxon>
        <taxon>campanulids</taxon>
        <taxon>Asterales</taxon>
        <taxon>Asteraceae</taxon>
        <taxon>Asteroideae</taxon>
        <taxon>Heliantheae alliance</taxon>
        <taxon>Eupatorieae</taxon>
        <taxon>Mikania</taxon>
    </lineage>
</organism>
<dbReference type="GO" id="GO:0071108">
    <property type="term" value="P:protein K48-linked deubiquitination"/>
    <property type="evidence" value="ECO:0007669"/>
    <property type="project" value="TreeGrafter"/>
</dbReference>
<feature type="region of interest" description="Disordered" evidence="1">
    <location>
        <begin position="431"/>
        <end position="460"/>
    </location>
</feature>
<comment type="caution">
    <text evidence="4">The sequence shown here is derived from an EMBL/GenBank/DDBJ whole genome shotgun (WGS) entry which is preliminary data.</text>
</comment>
<evidence type="ECO:0000313" key="5">
    <source>
        <dbReference type="Proteomes" id="UP000326396"/>
    </source>
</evidence>
<name>A0A5N6PFZ2_9ASTR</name>
<evidence type="ECO:0000313" key="3">
    <source>
        <dbReference type="EMBL" id="KAD6453632.1"/>
    </source>
</evidence>